<dbReference type="EMBL" id="JANAVB010021999">
    <property type="protein sequence ID" value="KAJ6824547.1"/>
    <property type="molecule type" value="Genomic_DNA"/>
</dbReference>
<comment type="caution">
    <text evidence="3">The sequence shown here is derived from an EMBL/GenBank/DDBJ whole genome shotgun (WGS) entry which is preliminary data.</text>
</comment>
<dbReference type="AlphaFoldDB" id="A0AAX6HGJ1"/>
<organism evidence="3 4">
    <name type="scientific">Iris pallida</name>
    <name type="common">Sweet iris</name>
    <dbReference type="NCBI Taxonomy" id="29817"/>
    <lineage>
        <taxon>Eukaryota</taxon>
        <taxon>Viridiplantae</taxon>
        <taxon>Streptophyta</taxon>
        <taxon>Embryophyta</taxon>
        <taxon>Tracheophyta</taxon>
        <taxon>Spermatophyta</taxon>
        <taxon>Magnoliopsida</taxon>
        <taxon>Liliopsida</taxon>
        <taxon>Asparagales</taxon>
        <taxon>Iridaceae</taxon>
        <taxon>Iridoideae</taxon>
        <taxon>Irideae</taxon>
        <taxon>Iris</taxon>
    </lineage>
</organism>
<feature type="compositionally biased region" description="Polar residues" evidence="1">
    <location>
        <begin position="122"/>
        <end position="134"/>
    </location>
</feature>
<feature type="region of interest" description="Disordered" evidence="1">
    <location>
        <begin position="121"/>
        <end position="145"/>
    </location>
</feature>
<feature type="compositionally biased region" description="Basic and acidic residues" evidence="1">
    <location>
        <begin position="135"/>
        <end position="145"/>
    </location>
</feature>
<reference evidence="3" key="1">
    <citation type="journal article" date="2023" name="GigaByte">
        <title>Genome assembly of the bearded iris, Iris pallida Lam.</title>
        <authorList>
            <person name="Bruccoleri R.E."/>
            <person name="Oakeley E.J."/>
            <person name="Faust A.M.E."/>
            <person name="Altorfer M."/>
            <person name="Dessus-Babus S."/>
            <person name="Burckhardt D."/>
            <person name="Oertli M."/>
            <person name="Naumann U."/>
            <person name="Petersen F."/>
            <person name="Wong J."/>
        </authorList>
    </citation>
    <scope>NUCLEOTIDE SEQUENCE</scope>
    <source>
        <strain evidence="3">GSM-AAB239-AS_SAM_17_03QT</strain>
    </source>
</reference>
<reference evidence="3" key="2">
    <citation type="submission" date="2023-04" db="EMBL/GenBank/DDBJ databases">
        <authorList>
            <person name="Bruccoleri R.E."/>
            <person name="Oakeley E.J."/>
            <person name="Faust A.-M."/>
            <person name="Dessus-Babus S."/>
            <person name="Altorfer M."/>
            <person name="Burckhardt D."/>
            <person name="Oertli M."/>
            <person name="Naumann U."/>
            <person name="Petersen F."/>
            <person name="Wong J."/>
        </authorList>
    </citation>
    <scope>NUCLEOTIDE SEQUENCE</scope>
    <source>
        <strain evidence="3">GSM-AAB239-AS_SAM_17_03QT</strain>
        <tissue evidence="3">Leaf</tissue>
    </source>
</reference>
<gene>
    <name evidence="3" type="ORF">M6B38_313445</name>
    <name evidence="2" type="ORF">M6B38_382075</name>
</gene>
<keyword evidence="4" id="KW-1185">Reference proteome</keyword>
<accession>A0AAX6HGJ1</accession>
<evidence type="ECO:0000313" key="2">
    <source>
        <dbReference type="EMBL" id="KAJ6824547.1"/>
    </source>
</evidence>
<dbReference type="Proteomes" id="UP001140949">
    <property type="component" value="Unassembled WGS sequence"/>
</dbReference>
<evidence type="ECO:0000313" key="3">
    <source>
        <dbReference type="EMBL" id="KAJ6839808.1"/>
    </source>
</evidence>
<evidence type="ECO:0000256" key="1">
    <source>
        <dbReference type="SAM" id="MobiDB-lite"/>
    </source>
</evidence>
<protein>
    <submittedName>
        <fullName evidence="3">Uncharacterized protein</fullName>
    </submittedName>
</protein>
<proteinExistence type="predicted"/>
<dbReference type="EMBL" id="JANAVB010009659">
    <property type="protein sequence ID" value="KAJ6839808.1"/>
    <property type="molecule type" value="Genomic_DNA"/>
</dbReference>
<sequence length="145" mass="15321">MVTTIERQAHKTEILEVTIVVHSYVPARTATLLIRKGSPVVSEASSSSASIWSNGNVASTAAPADDNLPQNARTSSLLQMWRELEAEAGVIHTLCMLSGGMVASSLTNAWDDFEASGDSEPKVTTITNSSSSMADNEKGRVGIIS</sequence>
<name>A0AAX6HGJ1_IRIPA</name>
<evidence type="ECO:0000313" key="4">
    <source>
        <dbReference type="Proteomes" id="UP001140949"/>
    </source>
</evidence>